<accession>A0A0K2TNE0</accession>
<protein>
    <submittedName>
        <fullName evidence="8">Putative LOC100570331 [Acyrthosiphon pisum]</fullName>
    </submittedName>
</protein>
<evidence type="ECO:0000256" key="6">
    <source>
        <dbReference type="SAM" id="MobiDB-lite"/>
    </source>
</evidence>
<dbReference type="EMBL" id="HACA01010103">
    <property type="protein sequence ID" value="CDW27464.1"/>
    <property type="molecule type" value="Transcribed_RNA"/>
</dbReference>
<dbReference type="Gene3D" id="6.20.210.20">
    <property type="entry name" value="THAP domain"/>
    <property type="match status" value="1"/>
</dbReference>
<dbReference type="GO" id="GO:0003677">
    <property type="term" value="F:DNA binding"/>
    <property type="evidence" value="ECO:0007669"/>
    <property type="project" value="UniProtKB-UniRule"/>
</dbReference>
<dbReference type="InterPro" id="IPR038441">
    <property type="entry name" value="THAP_Znf_sf"/>
</dbReference>
<keyword evidence="2 5" id="KW-0863">Zinc-finger</keyword>
<dbReference type="PROSITE" id="PS50950">
    <property type="entry name" value="ZF_THAP"/>
    <property type="match status" value="1"/>
</dbReference>
<sequence>KGFLVKSGHSRQGSAVCCKNRSATDKKSPGFSSMKMFSFPKDIQRKKLWINAIKRANWTPTNNSRVCQAHFEESMFLRKSVEGRWRLVHDAIPTLFQHSKKKNERKLPLNRNKDAEELLKKQRFLFSEHSYTKDPWLSNKEDDSDPDNDVKRPILSDIFIQEAPEIEVITHVPCSNCINLLAANKFLSAKVRNLQAKIAKNKVSIITTNKTRKKIPKKTISSNNKSRKNNNYKSVQ</sequence>
<dbReference type="OrthoDB" id="6611034at2759"/>
<evidence type="ECO:0000256" key="4">
    <source>
        <dbReference type="ARBA" id="ARBA00023125"/>
    </source>
</evidence>
<dbReference type="Pfam" id="PF05485">
    <property type="entry name" value="THAP"/>
    <property type="match status" value="1"/>
</dbReference>
<keyword evidence="1" id="KW-0479">Metal-binding</keyword>
<evidence type="ECO:0000256" key="3">
    <source>
        <dbReference type="ARBA" id="ARBA00022833"/>
    </source>
</evidence>
<dbReference type="InterPro" id="IPR006612">
    <property type="entry name" value="THAP_Znf"/>
</dbReference>
<evidence type="ECO:0000256" key="2">
    <source>
        <dbReference type="ARBA" id="ARBA00022771"/>
    </source>
</evidence>
<feature type="region of interest" description="Disordered" evidence="6">
    <location>
        <begin position="213"/>
        <end position="236"/>
    </location>
</feature>
<evidence type="ECO:0000256" key="5">
    <source>
        <dbReference type="PROSITE-ProRule" id="PRU00309"/>
    </source>
</evidence>
<dbReference type="SMART" id="SM00980">
    <property type="entry name" value="THAP"/>
    <property type="match status" value="1"/>
</dbReference>
<organism evidence="8">
    <name type="scientific">Lepeophtheirus salmonis</name>
    <name type="common">Salmon louse</name>
    <name type="synonym">Caligus salmonis</name>
    <dbReference type="NCBI Taxonomy" id="72036"/>
    <lineage>
        <taxon>Eukaryota</taxon>
        <taxon>Metazoa</taxon>
        <taxon>Ecdysozoa</taxon>
        <taxon>Arthropoda</taxon>
        <taxon>Crustacea</taxon>
        <taxon>Multicrustacea</taxon>
        <taxon>Hexanauplia</taxon>
        <taxon>Copepoda</taxon>
        <taxon>Siphonostomatoida</taxon>
        <taxon>Caligidae</taxon>
        <taxon>Lepeophtheirus</taxon>
    </lineage>
</organism>
<dbReference type="SMART" id="SM00692">
    <property type="entry name" value="DM3"/>
    <property type="match status" value="1"/>
</dbReference>
<feature type="non-terminal residue" evidence="8">
    <location>
        <position position="1"/>
    </location>
</feature>
<evidence type="ECO:0000256" key="1">
    <source>
        <dbReference type="ARBA" id="ARBA00022723"/>
    </source>
</evidence>
<dbReference type="InterPro" id="IPR052224">
    <property type="entry name" value="THAP_domain_protein"/>
</dbReference>
<proteinExistence type="predicted"/>
<name>A0A0K2TNE0_LEPSM</name>
<dbReference type="PANTHER" id="PTHR46927">
    <property type="entry name" value="AGAP005574-PA"/>
    <property type="match status" value="1"/>
</dbReference>
<keyword evidence="4 5" id="KW-0238">DNA-binding</keyword>
<dbReference type="PANTHER" id="PTHR46927:SF3">
    <property type="entry name" value="THAP-TYPE DOMAIN-CONTAINING PROTEIN"/>
    <property type="match status" value="1"/>
</dbReference>
<feature type="domain" description="THAP-type" evidence="7">
    <location>
        <begin position="9"/>
        <end position="96"/>
    </location>
</feature>
<evidence type="ECO:0000313" key="8">
    <source>
        <dbReference type="EMBL" id="CDW27464.1"/>
    </source>
</evidence>
<dbReference type="GO" id="GO:0008270">
    <property type="term" value="F:zinc ion binding"/>
    <property type="evidence" value="ECO:0007669"/>
    <property type="project" value="UniProtKB-KW"/>
</dbReference>
<dbReference type="SUPFAM" id="SSF57716">
    <property type="entry name" value="Glucocorticoid receptor-like (DNA-binding domain)"/>
    <property type="match status" value="1"/>
</dbReference>
<reference evidence="8" key="1">
    <citation type="submission" date="2014-05" db="EMBL/GenBank/DDBJ databases">
        <authorList>
            <person name="Chronopoulou M."/>
        </authorList>
    </citation>
    <scope>NUCLEOTIDE SEQUENCE</scope>
    <source>
        <tissue evidence="8">Whole organism</tissue>
    </source>
</reference>
<keyword evidence="3" id="KW-0862">Zinc</keyword>
<dbReference type="AlphaFoldDB" id="A0A0K2TNE0"/>
<evidence type="ECO:0000259" key="7">
    <source>
        <dbReference type="PROSITE" id="PS50950"/>
    </source>
</evidence>